<dbReference type="OrthoDB" id="6118616at2"/>
<evidence type="ECO:0008006" key="4">
    <source>
        <dbReference type="Google" id="ProtNLM"/>
    </source>
</evidence>
<evidence type="ECO:0000313" key="2">
    <source>
        <dbReference type="EMBL" id="PAU76374.1"/>
    </source>
</evidence>
<gene>
    <name evidence="2" type="ORF">CK501_16210</name>
</gene>
<proteinExistence type="predicted"/>
<comment type="caution">
    <text evidence="2">The sequence shown here is derived from an EMBL/GenBank/DDBJ whole genome shotgun (WGS) entry which is preliminary data.</text>
</comment>
<dbReference type="EMBL" id="NSKD01000013">
    <property type="protein sequence ID" value="PAU76374.1"/>
    <property type="molecule type" value="Genomic_DNA"/>
</dbReference>
<keyword evidence="1" id="KW-0812">Transmembrane</keyword>
<reference evidence="2 3" key="1">
    <citation type="submission" date="2017-08" db="EMBL/GenBank/DDBJ databases">
        <title>Halovibrio sewagensis sp. nov., isolated from wastewater of high salinity.</title>
        <authorList>
            <person name="Dong X."/>
            <person name="Zhang G."/>
        </authorList>
    </citation>
    <scope>NUCLEOTIDE SEQUENCE [LARGE SCALE GENOMIC DNA]</scope>
    <source>
        <strain evidence="2 3">YL5-2</strain>
    </source>
</reference>
<accession>A0A2A2EV76</accession>
<feature type="transmembrane region" description="Helical" evidence="1">
    <location>
        <begin position="21"/>
        <end position="39"/>
    </location>
</feature>
<evidence type="ECO:0000256" key="1">
    <source>
        <dbReference type="SAM" id="Phobius"/>
    </source>
</evidence>
<dbReference type="Proteomes" id="UP000218896">
    <property type="component" value="Unassembled WGS sequence"/>
</dbReference>
<evidence type="ECO:0000313" key="3">
    <source>
        <dbReference type="Proteomes" id="UP000218896"/>
    </source>
</evidence>
<keyword evidence="1" id="KW-1133">Transmembrane helix</keyword>
<dbReference type="AlphaFoldDB" id="A0A2A2EV76"/>
<sequence>MSRDRSFRLSLWRQRGAGLPMAIFLITIMALIVTTISQLQESSGEMEALDILSTRAFYAAESGAQAGLVDALNEGSSSCGDVEDRTLTFDEAGLKSCTAEIRCNPSGGAVVIRSEGACGSGAREAVRTVEVKAR</sequence>
<organism evidence="2 3">
    <name type="scientific">Halovibrio salipaludis</name>
    <dbReference type="NCBI Taxonomy" id="2032626"/>
    <lineage>
        <taxon>Bacteria</taxon>
        <taxon>Pseudomonadati</taxon>
        <taxon>Pseudomonadota</taxon>
        <taxon>Gammaproteobacteria</taxon>
        <taxon>Oceanospirillales</taxon>
        <taxon>Halomonadaceae</taxon>
        <taxon>Halovibrio</taxon>
    </lineage>
</organism>
<keyword evidence="1" id="KW-0472">Membrane</keyword>
<protein>
    <recommendedName>
        <fullName evidence="4">MSHA biogenesis protein MshP</fullName>
    </recommendedName>
</protein>
<name>A0A2A2EV76_9GAMM</name>
<keyword evidence="3" id="KW-1185">Reference proteome</keyword>